<proteinExistence type="predicted"/>
<evidence type="ECO:0000256" key="1">
    <source>
        <dbReference type="SAM" id="MobiDB-lite"/>
    </source>
</evidence>
<dbReference type="Proteomes" id="UP001152622">
    <property type="component" value="Chromosome 5"/>
</dbReference>
<organism evidence="2 3">
    <name type="scientific">Synaphobranchus kaupii</name>
    <name type="common">Kaup's arrowtooth eel</name>
    <dbReference type="NCBI Taxonomy" id="118154"/>
    <lineage>
        <taxon>Eukaryota</taxon>
        <taxon>Metazoa</taxon>
        <taxon>Chordata</taxon>
        <taxon>Craniata</taxon>
        <taxon>Vertebrata</taxon>
        <taxon>Euteleostomi</taxon>
        <taxon>Actinopterygii</taxon>
        <taxon>Neopterygii</taxon>
        <taxon>Teleostei</taxon>
        <taxon>Anguilliformes</taxon>
        <taxon>Synaphobranchidae</taxon>
        <taxon>Synaphobranchus</taxon>
    </lineage>
</organism>
<name>A0A9Q1FIE6_SYNKA</name>
<gene>
    <name evidence="2" type="ORF">SKAU_G00159810</name>
</gene>
<feature type="region of interest" description="Disordered" evidence="1">
    <location>
        <begin position="122"/>
        <end position="209"/>
    </location>
</feature>
<dbReference type="EMBL" id="JAINUF010000005">
    <property type="protein sequence ID" value="KAJ8359456.1"/>
    <property type="molecule type" value="Genomic_DNA"/>
</dbReference>
<reference evidence="2" key="1">
    <citation type="journal article" date="2023" name="Science">
        <title>Genome structures resolve the early diversification of teleost fishes.</title>
        <authorList>
            <person name="Parey E."/>
            <person name="Louis A."/>
            <person name="Montfort J."/>
            <person name="Bouchez O."/>
            <person name="Roques C."/>
            <person name="Iampietro C."/>
            <person name="Lluch J."/>
            <person name="Castinel A."/>
            <person name="Donnadieu C."/>
            <person name="Desvignes T."/>
            <person name="Floi Bucao C."/>
            <person name="Jouanno E."/>
            <person name="Wen M."/>
            <person name="Mejri S."/>
            <person name="Dirks R."/>
            <person name="Jansen H."/>
            <person name="Henkel C."/>
            <person name="Chen W.J."/>
            <person name="Zahm M."/>
            <person name="Cabau C."/>
            <person name="Klopp C."/>
            <person name="Thompson A.W."/>
            <person name="Robinson-Rechavi M."/>
            <person name="Braasch I."/>
            <person name="Lecointre G."/>
            <person name="Bobe J."/>
            <person name="Postlethwait J.H."/>
            <person name="Berthelot C."/>
            <person name="Roest Crollius H."/>
            <person name="Guiguen Y."/>
        </authorList>
    </citation>
    <scope>NUCLEOTIDE SEQUENCE</scope>
    <source>
        <strain evidence="2">WJC10195</strain>
    </source>
</reference>
<dbReference type="AlphaFoldDB" id="A0A9Q1FIE6"/>
<sequence length="209" mass="22308">MGELPGERARLFGAVAHLSAVVRADREAGQVGRSCRVPGEHLTCPLQGTLQIQPNTLLARVQISGCKWDSSLAPLASSSTVGTDVFSRVRLWGTYLSDTAVISLDSQQRVSLAARGGFGVLPSAPGHPAHGFPPRSAPAPRPRVRQARTSARVELGGRRTRAPKDNRLPMRLRRSAGETPGGSEQPLFSPPGHNGANVCAESDREREIK</sequence>
<evidence type="ECO:0000313" key="2">
    <source>
        <dbReference type="EMBL" id="KAJ8359456.1"/>
    </source>
</evidence>
<accession>A0A9Q1FIE6</accession>
<keyword evidence="3" id="KW-1185">Reference proteome</keyword>
<protein>
    <submittedName>
        <fullName evidence="2">Uncharacterized protein</fullName>
    </submittedName>
</protein>
<comment type="caution">
    <text evidence="2">The sequence shown here is derived from an EMBL/GenBank/DDBJ whole genome shotgun (WGS) entry which is preliminary data.</text>
</comment>
<evidence type="ECO:0000313" key="3">
    <source>
        <dbReference type="Proteomes" id="UP001152622"/>
    </source>
</evidence>